<sequence>MVESSVIYALILLFVAISTFSHIFYDIQSRWSQVPDYTVMALYLASGLAPTIMVLRLAVANKTDTAASAPNISTYLHGVDFDTSINSNTLAIGTEHVDMMLRPQDHTGLNQ</sequence>
<accession>A0A8H7XSJ7</accession>
<name>A0A8H7XSJ7_PSICU</name>
<reference evidence="2" key="1">
    <citation type="submission" date="2021-02" db="EMBL/GenBank/DDBJ databases">
        <title>Psilocybe cubensis genome.</title>
        <authorList>
            <person name="Mckernan K.J."/>
            <person name="Crawford S."/>
            <person name="Trippe A."/>
            <person name="Kane L.T."/>
            <person name="Mclaughlin S."/>
        </authorList>
    </citation>
    <scope>NUCLEOTIDE SEQUENCE [LARGE SCALE GENOMIC DNA]</scope>
    <source>
        <strain evidence="2">MGC-MH-2018</strain>
    </source>
</reference>
<organism evidence="2">
    <name type="scientific">Psilocybe cubensis</name>
    <name type="common">Psychedelic mushroom</name>
    <name type="synonym">Stropharia cubensis</name>
    <dbReference type="NCBI Taxonomy" id="181762"/>
    <lineage>
        <taxon>Eukaryota</taxon>
        <taxon>Fungi</taxon>
        <taxon>Dikarya</taxon>
        <taxon>Basidiomycota</taxon>
        <taxon>Agaricomycotina</taxon>
        <taxon>Agaricomycetes</taxon>
        <taxon>Agaricomycetidae</taxon>
        <taxon>Agaricales</taxon>
        <taxon>Agaricineae</taxon>
        <taxon>Strophariaceae</taxon>
        <taxon>Psilocybe</taxon>
    </lineage>
</organism>
<feature type="transmembrane region" description="Helical" evidence="1">
    <location>
        <begin position="37"/>
        <end position="59"/>
    </location>
</feature>
<dbReference type="EMBL" id="JAFIQS010000008">
    <property type="protein sequence ID" value="KAG5166047.1"/>
    <property type="molecule type" value="Genomic_DNA"/>
</dbReference>
<keyword evidence="1" id="KW-0812">Transmembrane</keyword>
<keyword evidence="1" id="KW-0472">Membrane</keyword>
<proteinExistence type="predicted"/>
<evidence type="ECO:0000256" key="1">
    <source>
        <dbReference type="SAM" id="Phobius"/>
    </source>
</evidence>
<dbReference type="AlphaFoldDB" id="A0A8H7XSJ7"/>
<keyword evidence="1" id="KW-1133">Transmembrane helix</keyword>
<gene>
    <name evidence="2" type="ORF">JR316_008115</name>
</gene>
<evidence type="ECO:0000313" key="2">
    <source>
        <dbReference type="EMBL" id="KAG5166047.1"/>
    </source>
</evidence>
<protein>
    <submittedName>
        <fullName evidence="2">Uncharacterized protein</fullName>
    </submittedName>
</protein>
<comment type="caution">
    <text evidence="2">The sequence shown here is derived from an EMBL/GenBank/DDBJ whole genome shotgun (WGS) entry which is preliminary data.</text>
</comment>
<feature type="transmembrane region" description="Helical" evidence="1">
    <location>
        <begin position="6"/>
        <end position="25"/>
    </location>
</feature>